<organism evidence="1">
    <name type="scientific">marine metagenome</name>
    <dbReference type="NCBI Taxonomy" id="408172"/>
    <lineage>
        <taxon>unclassified sequences</taxon>
        <taxon>metagenomes</taxon>
        <taxon>ecological metagenomes</taxon>
    </lineage>
</organism>
<feature type="non-terminal residue" evidence="1">
    <location>
        <position position="1"/>
    </location>
</feature>
<dbReference type="EMBL" id="UINC01195197">
    <property type="protein sequence ID" value="SVE11650.1"/>
    <property type="molecule type" value="Genomic_DNA"/>
</dbReference>
<reference evidence="1" key="1">
    <citation type="submission" date="2018-05" db="EMBL/GenBank/DDBJ databases">
        <authorList>
            <person name="Lanie J.A."/>
            <person name="Ng W.-L."/>
            <person name="Kazmierczak K.M."/>
            <person name="Andrzejewski T.M."/>
            <person name="Davidsen T.M."/>
            <person name="Wayne K.J."/>
            <person name="Tettelin H."/>
            <person name="Glass J.I."/>
            <person name="Rusch D."/>
            <person name="Podicherti R."/>
            <person name="Tsui H.-C.T."/>
            <person name="Winkler M.E."/>
        </authorList>
    </citation>
    <scope>NUCLEOTIDE SEQUENCE</scope>
</reference>
<evidence type="ECO:0000313" key="1">
    <source>
        <dbReference type="EMBL" id="SVE11650.1"/>
    </source>
</evidence>
<proteinExistence type="predicted"/>
<sequence>ATRVLIVLLSVSSKDGKAWKVAVK</sequence>
<gene>
    <name evidence="1" type="ORF">METZ01_LOCUS464504</name>
</gene>
<accession>A0A383AVU6</accession>
<name>A0A383AVU6_9ZZZZ</name>
<protein>
    <submittedName>
        <fullName evidence="1">Uncharacterized protein</fullName>
    </submittedName>
</protein>
<dbReference type="AlphaFoldDB" id="A0A383AVU6"/>